<evidence type="ECO:0000256" key="1">
    <source>
        <dbReference type="SAM" id="MobiDB-lite"/>
    </source>
</evidence>
<keyword evidence="4" id="KW-1185">Reference proteome</keyword>
<dbReference type="AlphaFoldDB" id="E3JBK1"/>
<dbReference type="OrthoDB" id="3215213at2"/>
<proteinExistence type="predicted"/>
<feature type="region of interest" description="Disordered" evidence="1">
    <location>
        <begin position="96"/>
        <end position="124"/>
    </location>
</feature>
<name>E3JBK1_PSEI1</name>
<feature type="transmembrane region" description="Helical" evidence="2">
    <location>
        <begin position="164"/>
        <end position="182"/>
    </location>
</feature>
<gene>
    <name evidence="3" type="ordered locus">FraEuI1c_1817</name>
</gene>
<organism evidence="3 4">
    <name type="scientific">Pseudofrankia inefficax (strain DSM 45817 / CECT 9037 / DDB 130130 / EuI1c)</name>
    <name type="common">Frankia inefficax</name>
    <dbReference type="NCBI Taxonomy" id="298654"/>
    <lineage>
        <taxon>Bacteria</taxon>
        <taxon>Bacillati</taxon>
        <taxon>Actinomycetota</taxon>
        <taxon>Actinomycetes</taxon>
        <taxon>Frankiales</taxon>
        <taxon>Frankiaceae</taxon>
        <taxon>Pseudofrankia</taxon>
    </lineage>
</organism>
<dbReference type="Proteomes" id="UP000002484">
    <property type="component" value="Chromosome"/>
</dbReference>
<feature type="compositionally biased region" description="Acidic residues" evidence="1">
    <location>
        <begin position="58"/>
        <end position="68"/>
    </location>
</feature>
<evidence type="ECO:0000256" key="2">
    <source>
        <dbReference type="SAM" id="Phobius"/>
    </source>
</evidence>
<keyword evidence="2" id="KW-0472">Membrane</keyword>
<protein>
    <submittedName>
        <fullName evidence="3">Uncharacterized protein</fullName>
    </submittedName>
</protein>
<evidence type="ECO:0000313" key="4">
    <source>
        <dbReference type="Proteomes" id="UP000002484"/>
    </source>
</evidence>
<keyword evidence="2" id="KW-1133">Transmembrane helix</keyword>
<accession>E3JBK1</accession>
<dbReference type="EMBL" id="CP002299">
    <property type="protein sequence ID" value="ADP79873.1"/>
    <property type="molecule type" value="Genomic_DNA"/>
</dbReference>
<sequence>MSDPSDPRPADGSADQPADDDVFAELVAHFHDEPAASVWPDAENVGRAAEPPDGPTGDADEAGDDGDAGDASGDGGPRAGTDRDRLDEAIGRTLFVVGPPPAAGTSGGGAVSEEDDHYVPPPPPRAPWPRPLTWVAVAAIVLGVVVLAVPALVAQATSSTTQEVLGVLLILGGVGGLVARMGERPPTDDDNWPDDGAVL</sequence>
<dbReference type="RefSeq" id="WP_013422992.1">
    <property type="nucleotide sequence ID" value="NC_014666.1"/>
</dbReference>
<evidence type="ECO:0000313" key="3">
    <source>
        <dbReference type="EMBL" id="ADP79873.1"/>
    </source>
</evidence>
<dbReference type="InParanoid" id="E3JBK1"/>
<keyword evidence="2" id="KW-0812">Transmembrane</keyword>
<dbReference type="eggNOG" id="ENOG5033FW7">
    <property type="taxonomic scope" value="Bacteria"/>
</dbReference>
<dbReference type="KEGG" id="fri:FraEuI1c_1817"/>
<dbReference type="STRING" id="298654.FraEuI1c_1817"/>
<dbReference type="HOGENOM" id="CLU_1370438_0_0_11"/>
<reference evidence="3 4" key="1">
    <citation type="submission" date="2010-10" db="EMBL/GenBank/DDBJ databases">
        <title>Complete sequence of Frankia sp. EuI1c.</title>
        <authorList>
            <consortium name="US DOE Joint Genome Institute"/>
            <person name="Lucas S."/>
            <person name="Copeland A."/>
            <person name="Lapidus A."/>
            <person name="Cheng J.-F."/>
            <person name="Bruce D."/>
            <person name="Goodwin L."/>
            <person name="Pitluck S."/>
            <person name="Chertkov O."/>
            <person name="Detter J.C."/>
            <person name="Han C."/>
            <person name="Tapia R."/>
            <person name="Land M."/>
            <person name="Hauser L."/>
            <person name="Jeffries C."/>
            <person name="Kyrpides N."/>
            <person name="Ivanova N."/>
            <person name="Mikhailova N."/>
            <person name="Beauchemin N."/>
            <person name="Sen A."/>
            <person name="Sur S.A."/>
            <person name="Gtari M."/>
            <person name="Wall L."/>
            <person name="Tisa L."/>
            <person name="Woyke T."/>
        </authorList>
    </citation>
    <scope>NUCLEOTIDE SEQUENCE [LARGE SCALE GENOMIC DNA]</scope>
    <source>
        <strain evidence="4">DSM 45817 / CECT 9037 / EuI1c</strain>
    </source>
</reference>
<feature type="compositionally biased region" description="Low complexity" evidence="1">
    <location>
        <begin position="48"/>
        <end position="57"/>
    </location>
</feature>
<feature type="transmembrane region" description="Helical" evidence="2">
    <location>
        <begin position="132"/>
        <end position="152"/>
    </location>
</feature>
<feature type="region of interest" description="Disordered" evidence="1">
    <location>
        <begin position="1"/>
        <end position="83"/>
    </location>
</feature>